<feature type="region of interest" description="Disordered" evidence="1">
    <location>
        <begin position="1"/>
        <end position="29"/>
    </location>
</feature>
<dbReference type="EMBL" id="JACGWM010000008">
    <property type="protein sequence ID" value="KAL0358196.1"/>
    <property type="molecule type" value="Genomic_DNA"/>
</dbReference>
<reference evidence="2" key="1">
    <citation type="submission" date="2020-06" db="EMBL/GenBank/DDBJ databases">
        <authorList>
            <person name="Li T."/>
            <person name="Hu X."/>
            <person name="Zhang T."/>
            <person name="Song X."/>
            <person name="Zhang H."/>
            <person name="Dai N."/>
            <person name="Sheng W."/>
            <person name="Hou X."/>
            <person name="Wei L."/>
        </authorList>
    </citation>
    <scope>NUCLEOTIDE SEQUENCE</scope>
    <source>
        <strain evidence="2">KEN8</strain>
        <tissue evidence="2">Leaf</tissue>
    </source>
</reference>
<protein>
    <submittedName>
        <fullName evidence="2">Uncharacterized protein</fullName>
    </submittedName>
</protein>
<reference evidence="2" key="2">
    <citation type="journal article" date="2024" name="Plant">
        <title>Genomic evolution and insights into agronomic trait innovations of Sesamum species.</title>
        <authorList>
            <person name="Miao H."/>
            <person name="Wang L."/>
            <person name="Qu L."/>
            <person name="Liu H."/>
            <person name="Sun Y."/>
            <person name="Le M."/>
            <person name="Wang Q."/>
            <person name="Wei S."/>
            <person name="Zheng Y."/>
            <person name="Lin W."/>
            <person name="Duan Y."/>
            <person name="Cao H."/>
            <person name="Xiong S."/>
            <person name="Wang X."/>
            <person name="Wei L."/>
            <person name="Li C."/>
            <person name="Ma Q."/>
            <person name="Ju M."/>
            <person name="Zhao R."/>
            <person name="Li G."/>
            <person name="Mu C."/>
            <person name="Tian Q."/>
            <person name="Mei H."/>
            <person name="Zhang T."/>
            <person name="Gao T."/>
            <person name="Zhang H."/>
        </authorList>
    </citation>
    <scope>NUCLEOTIDE SEQUENCE</scope>
    <source>
        <strain evidence="2">KEN8</strain>
    </source>
</reference>
<name>A0AAW2PU22_9LAMI</name>
<dbReference type="AlphaFoldDB" id="A0AAW2PU22"/>
<accession>A0AAW2PU22</accession>
<comment type="caution">
    <text evidence="2">The sequence shown here is derived from an EMBL/GenBank/DDBJ whole genome shotgun (WGS) entry which is preliminary data.</text>
</comment>
<sequence>MLIENNDEMLSKATKNEAPTSGKHEVKKPPYSPVFRYVVRSNDLHRNMQGAFSQRAYYLLAKFGYDFSAPSRLNKLNPELTEEKIHELTKAQHKLRNQGFHVDQPRIGLGGSIKVKQHVSRKLHDSSDNSNEEEVEIIVGSNHVSIDEGSDSDISADGIQNAPLQLEDGVQATIDELKELNLGTIEEPAPIFISALLSLEEEEQYFKTLGEYKDVFAWTSKEILS</sequence>
<organism evidence="2">
    <name type="scientific">Sesamum calycinum</name>
    <dbReference type="NCBI Taxonomy" id="2727403"/>
    <lineage>
        <taxon>Eukaryota</taxon>
        <taxon>Viridiplantae</taxon>
        <taxon>Streptophyta</taxon>
        <taxon>Embryophyta</taxon>
        <taxon>Tracheophyta</taxon>
        <taxon>Spermatophyta</taxon>
        <taxon>Magnoliopsida</taxon>
        <taxon>eudicotyledons</taxon>
        <taxon>Gunneridae</taxon>
        <taxon>Pentapetalae</taxon>
        <taxon>asterids</taxon>
        <taxon>lamiids</taxon>
        <taxon>Lamiales</taxon>
        <taxon>Pedaliaceae</taxon>
        <taxon>Sesamum</taxon>
    </lineage>
</organism>
<gene>
    <name evidence="2" type="ORF">Scaly_1505300</name>
</gene>
<evidence type="ECO:0000313" key="2">
    <source>
        <dbReference type="EMBL" id="KAL0358196.1"/>
    </source>
</evidence>
<evidence type="ECO:0000256" key="1">
    <source>
        <dbReference type="SAM" id="MobiDB-lite"/>
    </source>
</evidence>
<proteinExistence type="predicted"/>